<gene>
    <name evidence="1" type="ORF">NQ318_004027</name>
</gene>
<organism evidence="1 2">
    <name type="scientific">Aromia moschata</name>
    <dbReference type="NCBI Taxonomy" id="1265417"/>
    <lineage>
        <taxon>Eukaryota</taxon>
        <taxon>Metazoa</taxon>
        <taxon>Ecdysozoa</taxon>
        <taxon>Arthropoda</taxon>
        <taxon>Hexapoda</taxon>
        <taxon>Insecta</taxon>
        <taxon>Pterygota</taxon>
        <taxon>Neoptera</taxon>
        <taxon>Endopterygota</taxon>
        <taxon>Coleoptera</taxon>
        <taxon>Polyphaga</taxon>
        <taxon>Cucujiformia</taxon>
        <taxon>Chrysomeloidea</taxon>
        <taxon>Cerambycidae</taxon>
        <taxon>Cerambycinae</taxon>
        <taxon>Callichromatini</taxon>
        <taxon>Aromia</taxon>
    </lineage>
</organism>
<reference evidence="1" key="1">
    <citation type="journal article" date="2023" name="Insect Mol. Biol.">
        <title>Genome sequencing provides insights into the evolution of gene families encoding plant cell wall-degrading enzymes in longhorned beetles.</title>
        <authorList>
            <person name="Shin N.R."/>
            <person name="Okamura Y."/>
            <person name="Kirsch R."/>
            <person name="Pauchet Y."/>
        </authorList>
    </citation>
    <scope>NUCLEOTIDE SEQUENCE</scope>
    <source>
        <strain evidence="1">AMC_N1</strain>
    </source>
</reference>
<dbReference type="EMBL" id="JAPWTK010000009">
    <property type="protein sequence ID" value="KAJ8960301.1"/>
    <property type="molecule type" value="Genomic_DNA"/>
</dbReference>
<dbReference type="AlphaFoldDB" id="A0AAV8Z9I9"/>
<evidence type="ECO:0000313" key="1">
    <source>
        <dbReference type="EMBL" id="KAJ8960301.1"/>
    </source>
</evidence>
<sequence>MRPTSWGISGHLENDLRPARSTATTGYNQHQRVGGHLEDDGLTSCEINDLRPVRSTATSDYNQHRGDAINIEGSLRHLRDGAEEKSATTTVGLETDRRQLVMTQRKHWMHWEWDAPRGQQPINAEAGLATVQGQCRHAILGRRSTNFKGWNDFSKALDRRWDMARQFQGIGGGSLVRIIRLMAVLECDSGSPAEAAATSG</sequence>
<comment type="caution">
    <text evidence="1">The sequence shown here is derived from an EMBL/GenBank/DDBJ whole genome shotgun (WGS) entry which is preliminary data.</text>
</comment>
<evidence type="ECO:0000313" key="2">
    <source>
        <dbReference type="Proteomes" id="UP001162162"/>
    </source>
</evidence>
<dbReference type="Proteomes" id="UP001162162">
    <property type="component" value="Unassembled WGS sequence"/>
</dbReference>
<protein>
    <submittedName>
        <fullName evidence="1">Uncharacterized protein</fullName>
    </submittedName>
</protein>
<proteinExistence type="predicted"/>
<accession>A0AAV8Z9I9</accession>
<name>A0AAV8Z9I9_9CUCU</name>
<keyword evidence="2" id="KW-1185">Reference proteome</keyword>